<dbReference type="EMBL" id="CP025197">
    <property type="protein sequence ID" value="AUG58680.1"/>
    <property type="molecule type" value="Genomic_DNA"/>
</dbReference>
<gene>
    <name evidence="1" type="ORF">HVS_14095</name>
</gene>
<sequence length="39" mass="4687">MSKKKKTDENLPKNKEYIEKFYKKSEAEIKKQRGEGKVK</sequence>
<dbReference type="Proteomes" id="UP000233534">
    <property type="component" value="Chromosome"/>
</dbReference>
<evidence type="ECO:0000313" key="1">
    <source>
        <dbReference type="EMBL" id="AUG58680.1"/>
    </source>
</evidence>
<reference evidence="1 2" key="1">
    <citation type="submission" date="2017-12" db="EMBL/GenBank/DDBJ databases">
        <title>Complete genome sequence of Herbivorax saccincola GGR1, a novel Cellulosome-producing hydrolytic bacterium in a thermophilic biogas plant, established by Illumina and Nanopore MinION sequencing.</title>
        <authorList>
            <person name="Pechtl A."/>
            <person name="Ruckert C."/>
            <person name="Koeck D.E."/>
            <person name="Maus I."/>
            <person name="Winkler A."/>
            <person name="Kalinowski J."/>
            <person name="Puhler A."/>
            <person name="Schwarz W.W."/>
            <person name="Zverlov V.V."/>
            <person name="Schluter A."/>
            <person name="Liebl W."/>
        </authorList>
    </citation>
    <scope>NUCLEOTIDE SEQUENCE [LARGE SCALE GENOMIC DNA]</scope>
    <source>
        <strain evidence="2">SR1</strain>
    </source>
</reference>
<name>A0A2K9ET10_9FIRM</name>
<evidence type="ECO:0008006" key="3">
    <source>
        <dbReference type="Google" id="ProtNLM"/>
    </source>
</evidence>
<dbReference type="AlphaFoldDB" id="A0A2K9ET10"/>
<organism evidence="1 2">
    <name type="scientific">Acetivibrio saccincola</name>
    <dbReference type="NCBI Taxonomy" id="1677857"/>
    <lineage>
        <taxon>Bacteria</taxon>
        <taxon>Bacillati</taxon>
        <taxon>Bacillota</taxon>
        <taxon>Clostridia</taxon>
        <taxon>Eubacteriales</taxon>
        <taxon>Oscillospiraceae</taxon>
        <taxon>Acetivibrio</taxon>
    </lineage>
</organism>
<protein>
    <recommendedName>
        <fullName evidence="3">YfhE family protein</fullName>
    </recommendedName>
</protein>
<keyword evidence="2" id="KW-1185">Reference proteome</keyword>
<evidence type="ECO:0000313" key="2">
    <source>
        <dbReference type="Proteomes" id="UP000233534"/>
    </source>
</evidence>
<proteinExistence type="predicted"/>
<dbReference type="KEGG" id="hsc:HVS_14095"/>
<accession>A0A2K9ET10</accession>